<dbReference type="Gene3D" id="1.10.10.10">
    <property type="entry name" value="Winged helix-like DNA-binding domain superfamily/Winged helix DNA-binding domain"/>
    <property type="match status" value="1"/>
</dbReference>
<dbReference type="EMBL" id="BAAAGS010000046">
    <property type="protein sequence ID" value="GAA0548764.1"/>
    <property type="molecule type" value="Genomic_DNA"/>
</dbReference>
<organism evidence="5 6">
    <name type="scientific">Saccharopolyspora erythraea</name>
    <name type="common">Streptomyces erythraeus</name>
    <dbReference type="NCBI Taxonomy" id="1836"/>
    <lineage>
        <taxon>Bacteria</taxon>
        <taxon>Bacillati</taxon>
        <taxon>Actinomycetota</taxon>
        <taxon>Actinomycetes</taxon>
        <taxon>Pseudonocardiales</taxon>
        <taxon>Pseudonocardiaceae</taxon>
        <taxon>Saccharopolyspora</taxon>
    </lineage>
</organism>
<dbReference type="InterPro" id="IPR051011">
    <property type="entry name" value="Metal_resp_trans_reg"/>
</dbReference>
<dbReference type="InterPro" id="IPR001845">
    <property type="entry name" value="HTH_ArsR_DNA-bd_dom"/>
</dbReference>
<name>A0ABP3NMW4_SACER</name>
<evidence type="ECO:0000256" key="3">
    <source>
        <dbReference type="ARBA" id="ARBA00023163"/>
    </source>
</evidence>
<keyword evidence="2" id="KW-0238">DNA-binding</keyword>
<protein>
    <recommendedName>
        <fullName evidence="4">HTH arsR-type domain-containing protein</fullName>
    </recommendedName>
</protein>
<dbReference type="PANTHER" id="PTHR43132:SF2">
    <property type="entry name" value="ARSENICAL RESISTANCE OPERON REPRESSOR ARSR-RELATED"/>
    <property type="match status" value="1"/>
</dbReference>
<dbReference type="CDD" id="cd00090">
    <property type="entry name" value="HTH_ARSR"/>
    <property type="match status" value="1"/>
</dbReference>
<dbReference type="InterPro" id="IPR036388">
    <property type="entry name" value="WH-like_DNA-bd_sf"/>
</dbReference>
<sequence>MANDPNGSNADPALRALAHPVRLRMLSLIWSAPRSAAGLARALGISHGLASQHLRKLVDVGLVELDEVRAKRGGRERLYRTVHGTHLSSRPESVALLSEALAVNMRWRSQRCVPGEAVIVDADLWVRPEEWEEFRRDLADLVDRLHARSRPPSTQGTIPVAATMMTFQMSVPADDEERS</sequence>
<evidence type="ECO:0000259" key="4">
    <source>
        <dbReference type="SMART" id="SM00418"/>
    </source>
</evidence>
<dbReference type="RefSeq" id="WP_009948406.1">
    <property type="nucleotide sequence ID" value="NZ_BAAAGS010000046.1"/>
</dbReference>
<dbReference type="InterPro" id="IPR036390">
    <property type="entry name" value="WH_DNA-bd_sf"/>
</dbReference>
<dbReference type="InterPro" id="IPR011991">
    <property type="entry name" value="ArsR-like_HTH"/>
</dbReference>
<keyword evidence="1" id="KW-0805">Transcription regulation</keyword>
<reference evidence="6" key="1">
    <citation type="journal article" date="2019" name="Int. J. Syst. Evol. Microbiol.">
        <title>The Global Catalogue of Microorganisms (GCM) 10K type strain sequencing project: providing services to taxonomists for standard genome sequencing and annotation.</title>
        <authorList>
            <consortium name="The Broad Institute Genomics Platform"/>
            <consortium name="The Broad Institute Genome Sequencing Center for Infectious Disease"/>
            <person name="Wu L."/>
            <person name="Ma J."/>
        </authorList>
    </citation>
    <scope>NUCLEOTIDE SEQUENCE [LARGE SCALE GENOMIC DNA]</scope>
    <source>
        <strain evidence="6">JCM 10303</strain>
    </source>
</reference>
<comment type="caution">
    <text evidence="5">The sequence shown here is derived from an EMBL/GenBank/DDBJ whole genome shotgun (WGS) entry which is preliminary data.</text>
</comment>
<gene>
    <name evidence="5" type="ORF">GCM10009533_54270</name>
</gene>
<evidence type="ECO:0000256" key="2">
    <source>
        <dbReference type="ARBA" id="ARBA00023125"/>
    </source>
</evidence>
<dbReference type="Pfam" id="PF12840">
    <property type="entry name" value="HTH_20"/>
    <property type="match status" value="1"/>
</dbReference>
<feature type="domain" description="HTH arsR-type" evidence="4">
    <location>
        <begin position="12"/>
        <end position="102"/>
    </location>
</feature>
<dbReference type="PANTHER" id="PTHR43132">
    <property type="entry name" value="ARSENICAL RESISTANCE OPERON REPRESSOR ARSR-RELATED"/>
    <property type="match status" value="1"/>
</dbReference>
<evidence type="ECO:0000256" key="1">
    <source>
        <dbReference type="ARBA" id="ARBA00023015"/>
    </source>
</evidence>
<proteinExistence type="predicted"/>
<evidence type="ECO:0000313" key="5">
    <source>
        <dbReference type="EMBL" id="GAA0548764.1"/>
    </source>
</evidence>
<accession>A0ABP3NMW4</accession>
<dbReference type="SMART" id="SM00418">
    <property type="entry name" value="HTH_ARSR"/>
    <property type="match status" value="1"/>
</dbReference>
<keyword evidence="6" id="KW-1185">Reference proteome</keyword>
<dbReference type="Proteomes" id="UP001500729">
    <property type="component" value="Unassembled WGS sequence"/>
</dbReference>
<keyword evidence="3" id="KW-0804">Transcription</keyword>
<dbReference type="SUPFAM" id="SSF46785">
    <property type="entry name" value="Winged helix' DNA-binding domain"/>
    <property type="match status" value="1"/>
</dbReference>
<evidence type="ECO:0000313" key="6">
    <source>
        <dbReference type="Proteomes" id="UP001500729"/>
    </source>
</evidence>